<sequence>ADVRHDQKYHSIRSLVQVDDQEVREIARVLVQSADFINSAQEFVNSFTTYGSEVGDFWRTPSETLEKSQTPDPGCDCDDSAILLCSILRNYIPPDQVYCAFGLWAMGGKTDGHMWIVTAGEGGEDRILESTAPPGKSLRGKYVIYGMFNDKYCFSTDIGLKEFDLKTVELAEPSLRR</sequence>
<dbReference type="EMBL" id="BART01007382">
    <property type="protein sequence ID" value="GAG57078.1"/>
    <property type="molecule type" value="Genomic_DNA"/>
</dbReference>
<evidence type="ECO:0000313" key="1">
    <source>
        <dbReference type="EMBL" id="GAG57078.1"/>
    </source>
</evidence>
<dbReference type="AlphaFoldDB" id="X0Z9K6"/>
<name>X0Z9K6_9ZZZZ</name>
<evidence type="ECO:0008006" key="2">
    <source>
        <dbReference type="Google" id="ProtNLM"/>
    </source>
</evidence>
<accession>X0Z9K6</accession>
<dbReference type="Gene3D" id="3.10.620.30">
    <property type="match status" value="1"/>
</dbReference>
<reference evidence="1" key="1">
    <citation type="journal article" date="2014" name="Front. Microbiol.">
        <title>High frequency of phylogenetically diverse reductive dehalogenase-homologous genes in deep subseafloor sedimentary metagenomes.</title>
        <authorList>
            <person name="Kawai M."/>
            <person name="Futagami T."/>
            <person name="Toyoda A."/>
            <person name="Takaki Y."/>
            <person name="Nishi S."/>
            <person name="Hori S."/>
            <person name="Arai W."/>
            <person name="Tsubouchi T."/>
            <person name="Morono Y."/>
            <person name="Uchiyama I."/>
            <person name="Ito T."/>
            <person name="Fujiyama A."/>
            <person name="Inagaki F."/>
            <person name="Takami H."/>
        </authorList>
    </citation>
    <scope>NUCLEOTIDE SEQUENCE</scope>
    <source>
        <strain evidence="1">Expedition CK06-06</strain>
    </source>
</reference>
<comment type="caution">
    <text evidence="1">The sequence shown here is derived from an EMBL/GenBank/DDBJ whole genome shotgun (WGS) entry which is preliminary data.</text>
</comment>
<proteinExistence type="predicted"/>
<organism evidence="1">
    <name type="scientific">marine sediment metagenome</name>
    <dbReference type="NCBI Taxonomy" id="412755"/>
    <lineage>
        <taxon>unclassified sequences</taxon>
        <taxon>metagenomes</taxon>
        <taxon>ecological metagenomes</taxon>
    </lineage>
</organism>
<gene>
    <name evidence="1" type="ORF">S01H4_16809</name>
</gene>
<feature type="non-terminal residue" evidence="1">
    <location>
        <position position="1"/>
    </location>
</feature>
<protein>
    <recommendedName>
        <fullName evidence="2">Transglutaminase-like domain-containing protein</fullName>
    </recommendedName>
</protein>